<gene>
    <name evidence="1" type="ORF">D0Z00_004650</name>
</gene>
<evidence type="ECO:0000313" key="1">
    <source>
        <dbReference type="EMBL" id="KAF5092303.1"/>
    </source>
</evidence>
<sequence length="132" mass="14927">MPTYSNEAKNDSSREAKLAEYEKVKKDLKELIAKKRGVDKSLVSTKSTGTITPPVHTDLFLMQNTLEEQLYKLEGAYLEDTPSGNVVRGFENYVKGSQTKKRVGLSEQDRVFSMSSAVFLKAKMKEEDEKNQ</sequence>
<comment type="caution">
    <text evidence="1">The sequence shown here is derived from an EMBL/GenBank/DDBJ whole genome shotgun (WGS) entry which is preliminary data.</text>
</comment>
<accession>A0ACB6UXW9</accession>
<organism evidence="1 2">
    <name type="scientific">Geotrichum galactomycetum</name>
    <dbReference type="NCBI Taxonomy" id="27317"/>
    <lineage>
        <taxon>Eukaryota</taxon>
        <taxon>Fungi</taxon>
        <taxon>Dikarya</taxon>
        <taxon>Ascomycota</taxon>
        <taxon>Saccharomycotina</taxon>
        <taxon>Dipodascomycetes</taxon>
        <taxon>Dipodascales</taxon>
        <taxon>Dipodascaceae</taxon>
        <taxon>Geotrichum</taxon>
    </lineage>
</organism>
<dbReference type="EMBL" id="QVQA01000444">
    <property type="protein sequence ID" value="KAF5092303.1"/>
    <property type="molecule type" value="Genomic_DNA"/>
</dbReference>
<proteinExistence type="predicted"/>
<reference evidence="1 2" key="1">
    <citation type="journal article" date="2020" name="Front. Microbiol.">
        <title>Phenotypic and Genetic Characterization of the Cheese Ripening Yeast Geotrichum candidum.</title>
        <authorList>
            <person name="Perkins V."/>
            <person name="Vignola S."/>
            <person name="Lessard M.H."/>
            <person name="Plante P.L."/>
            <person name="Corbeil J."/>
            <person name="Dugat-Bony E."/>
            <person name="Frenette M."/>
            <person name="Labrie S."/>
        </authorList>
    </citation>
    <scope>NUCLEOTIDE SEQUENCE [LARGE SCALE GENOMIC DNA]</scope>
    <source>
        <strain evidence="1 2">LMA-1147</strain>
    </source>
</reference>
<dbReference type="Proteomes" id="UP000744676">
    <property type="component" value="Unassembled WGS sequence"/>
</dbReference>
<protein>
    <submittedName>
        <fullName evidence="1">Uncharacterized protein</fullName>
    </submittedName>
</protein>
<name>A0ACB6UXW9_9ASCO</name>
<evidence type="ECO:0000313" key="2">
    <source>
        <dbReference type="Proteomes" id="UP000744676"/>
    </source>
</evidence>
<keyword evidence="2" id="KW-1185">Reference proteome</keyword>